<keyword evidence="3" id="KW-0813">Transport</keyword>
<comment type="similarity">
    <text evidence="2">Belongs to the YSL (TC 2.A.67.2) family.</text>
</comment>
<dbReference type="NCBIfam" id="TIGR00728">
    <property type="entry name" value="OPT_sfam"/>
    <property type="match status" value="1"/>
</dbReference>
<dbReference type="Pfam" id="PF03169">
    <property type="entry name" value="OPT"/>
    <property type="match status" value="1"/>
</dbReference>
<evidence type="ECO:0000256" key="5">
    <source>
        <dbReference type="ARBA" id="ARBA00022989"/>
    </source>
</evidence>
<evidence type="ECO:0000256" key="4">
    <source>
        <dbReference type="ARBA" id="ARBA00022692"/>
    </source>
</evidence>
<dbReference type="OrthoDB" id="627262at2759"/>
<gene>
    <name evidence="8" type="ORF">CCAM_LOCUS23352</name>
</gene>
<keyword evidence="6 7" id="KW-0472">Membrane</keyword>
<dbReference type="Proteomes" id="UP000595140">
    <property type="component" value="Unassembled WGS sequence"/>
</dbReference>
<dbReference type="AlphaFoldDB" id="A0A484M085"/>
<evidence type="ECO:0000256" key="7">
    <source>
        <dbReference type="SAM" id="Phobius"/>
    </source>
</evidence>
<dbReference type="PANTHER" id="PTHR31645:SF0">
    <property type="entry name" value="OLIGOPEPTIDE TRANSPORTER YGL114W-RELATED"/>
    <property type="match status" value="1"/>
</dbReference>
<protein>
    <recommendedName>
        <fullName evidence="10">Metal-nicotianamine transporter YSL6</fullName>
    </recommendedName>
</protein>
<dbReference type="EMBL" id="OOIL02002240">
    <property type="protein sequence ID" value="VFQ81576.1"/>
    <property type="molecule type" value="Genomic_DNA"/>
</dbReference>
<proteinExistence type="inferred from homology"/>
<feature type="transmembrane region" description="Helical" evidence="7">
    <location>
        <begin position="195"/>
        <end position="217"/>
    </location>
</feature>
<keyword evidence="9" id="KW-1185">Reference proteome</keyword>
<evidence type="ECO:0000256" key="1">
    <source>
        <dbReference type="ARBA" id="ARBA00004141"/>
    </source>
</evidence>
<sequence>MPNIFPPLKWYLVLLIYIFAPALAFCNSYGTGLTDWSLASTYGKIGLFTIASLVGSEGGVIAALAGCGVMMSIVSTAADLMQDFKTGYLTLSSAKSMFISQVVGTAMGCVIAPLTFFMFWNAFDIGSPGSPYKAPYAIIFREMAILGVQGFSELPKHCMAMCCGFFVAAVAINLARDLAPPKVSHFIPIPMAMAVPFYVGAYFGIDMFVGTVILFVWERINRKDADDYAAAVASGLICGDGIWTIPSAVLSIFKINPPICMYFGPSLAT</sequence>
<organism evidence="8 9">
    <name type="scientific">Cuscuta campestris</name>
    <dbReference type="NCBI Taxonomy" id="132261"/>
    <lineage>
        <taxon>Eukaryota</taxon>
        <taxon>Viridiplantae</taxon>
        <taxon>Streptophyta</taxon>
        <taxon>Embryophyta</taxon>
        <taxon>Tracheophyta</taxon>
        <taxon>Spermatophyta</taxon>
        <taxon>Magnoliopsida</taxon>
        <taxon>eudicotyledons</taxon>
        <taxon>Gunneridae</taxon>
        <taxon>Pentapetalae</taxon>
        <taxon>asterids</taxon>
        <taxon>lamiids</taxon>
        <taxon>Solanales</taxon>
        <taxon>Convolvulaceae</taxon>
        <taxon>Cuscuteae</taxon>
        <taxon>Cuscuta</taxon>
        <taxon>Cuscuta subgen. Grammica</taxon>
        <taxon>Cuscuta sect. Cleistogrammica</taxon>
    </lineage>
</organism>
<accession>A0A484M085</accession>
<comment type="subcellular location">
    <subcellularLocation>
        <location evidence="1">Membrane</location>
        <topology evidence="1">Multi-pass membrane protein</topology>
    </subcellularLocation>
</comment>
<evidence type="ECO:0008006" key="10">
    <source>
        <dbReference type="Google" id="ProtNLM"/>
    </source>
</evidence>
<dbReference type="InterPro" id="IPR004813">
    <property type="entry name" value="OPT"/>
</dbReference>
<feature type="transmembrane region" description="Helical" evidence="7">
    <location>
        <begin position="12"/>
        <end position="30"/>
    </location>
</feature>
<feature type="transmembrane region" description="Helical" evidence="7">
    <location>
        <begin position="50"/>
        <end position="77"/>
    </location>
</feature>
<dbReference type="InterPro" id="IPR045035">
    <property type="entry name" value="YSL-like"/>
</dbReference>
<keyword evidence="4 7" id="KW-0812">Transmembrane</keyword>
<name>A0A484M085_9ASTE</name>
<feature type="transmembrane region" description="Helical" evidence="7">
    <location>
        <begin position="158"/>
        <end position="175"/>
    </location>
</feature>
<reference evidence="8 9" key="1">
    <citation type="submission" date="2018-04" db="EMBL/GenBank/DDBJ databases">
        <authorList>
            <person name="Vogel A."/>
        </authorList>
    </citation>
    <scope>NUCLEOTIDE SEQUENCE [LARGE SCALE GENOMIC DNA]</scope>
</reference>
<feature type="transmembrane region" description="Helical" evidence="7">
    <location>
        <begin position="98"/>
        <end position="122"/>
    </location>
</feature>
<evidence type="ECO:0000256" key="3">
    <source>
        <dbReference type="ARBA" id="ARBA00022448"/>
    </source>
</evidence>
<dbReference type="PANTHER" id="PTHR31645">
    <property type="entry name" value="OLIGOPEPTIDE TRANSPORTER YGL114W-RELATED"/>
    <property type="match status" value="1"/>
</dbReference>
<dbReference type="GO" id="GO:0035673">
    <property type="term" value="F:oligopeptide transmembrane transporter activity"/>
    <property type="evidence" value="ECO:0007669"/>
    <property type="project" value="InterPro"/>
</dbReference>
<evidence type="ECO:0000256" key="6">
    <source>
        <dbReference type="ARBA" id="ARBA00023136"/>
    </source>
</evidence>
<dbReference type="GO" id="GO:0005774">
    <property type="term" value="C:vacuolar membrane"/>
    <property type="evidence" value="ECO:0007669"/>
    <property type="project" value="TreeGrafter"/>
</dbReference>
<evidence type="ECO:0000313" key="8">
    <source>
        <dbReference type="EMBL" id="VFQ81576.1"/>
    </source>
</evidence>
<evidence type="ECO:0000256" key="2">
    <source>
        <dbReference type="ARBA" id="ARBA00010276"/>
    </source>
</evidence>
<evidence type="ECO:0000313" key="9">
    <source>
        <dbReference type="Proteomes" id="UP000595140"/>
    </source>
</evidence>
<keyword evidence="5 7" id="KW-1133">Transmembrane helix</keyword>